<reference evidence="1 2" key="1">
    <citation type="submission" date="2015-11" db="EMBL/GenBank/DDBJ databases">
        <title>Genome sequences of Lysobacter enzymogenes strain C3 and Lysobacter antibioticus ATCC 29479.</title>
        <authorList>
            <person name="Kobayashi D.Y."/>
        </authorList>
    </citation>
    <scope>NUCLEOTIDE SEQUENCE [LARGE SCALE GENOMIC DNA]</scope>
    <source>
        <strain evidence="1 2">C3</strain>
    </source>
</reference>
<dbReference type="Pfam" id="PF19806">
    <property type="entry name" value="DUF6289"/>
    <property type="match status" value="1"/>
</dbReference>
<dbReference type="KEGG" id="lez:GLE_3538"/>
<dbReference type="RefSeq" id="WP_057948365.1">
    <property type="nucleotide sequence ID" value="NZ_CP110813.1"/>
</dbReference>
<dbReference type="OrthoDB" id="6028072at2"/>
<proteinExistence type="predicted"/>
<gene>
    <name evidence="1" type="ORF">GLE_3538</name>
</gene>
<dbReference type="EMBL" id="CP013140">
    <property type="protein sequence ID" value="ALN58882.1"/>
    <property type="molecule type" value="Genomic_DNA"/>
</dbReference>
<dbReference type="InterPro" id="IPR046256">
    <property type="entry name" value="DUF6289"/>
</dbReference>
<dbReference type="AlphaFoldDB" id="A0A0S2DK51"/>
<sequence>MHKSSKSKLALIAFAAGMTLSLAASALPYPNPGESYIQTYYSDATYTEVVGERGYGDCLNPRWGVSTRYVRLVRVVCPVMD</sequence>
<dbReference type="Proteomes" id="UP000061569">
    <property type="component" value="Chromosome"/>
</dbReference>
<dbReference type="PATRIC" id="fig|69.6.peg.3482"/>
<evidence type="ECO:0000313" key="2">
    <source>
        <dbReference type="Proteomes" id="UP000061569"/>
    </source>
</evidence>
<protein>
    <submittedName>
        <fullName evidence="1">Uncharacterized protein</fullName>
    </submittedName>
</protein>
<organism evidence="1 2">
    <name type="scientific">Lysobacter enzymogenes</name>
    <dbReference type="NCBI Taxonomy" id="69"/>
    <lineage>
        <taxon>Bacteria</taxon>
        <taxon>Pseudomonadati</taxon>
        <taxon>Pseudomonadota</taxon>
        <taxon>Gammaproteobacteria</taxon>
        <taxon>Lysobacterales</taxon>
        <taxon>Lysobacteraceae</taxon>
        <taxon>Lysobacter</taxon>
    </lineage>
</organism>
<evidence type="ECO:0000313" key="1">
    <source>
        <dbReference type="EMBL" id="ALN58882.1"/>
    </source>
</evidence>
<accession>A0A0S2DK51</accession>
<name>A0A0S2DK51_LYSEN</name>